<evidence type="ECO:0000256" key="1">
    <source>
        <dbReference type="SAM" id="Phobius"/>
    </source>
</evidence>
<dbReference type="RefSeq" id="WP_120468214.1">
    <property type="nucleotide sequence ID" value="NZ_RAYQ01000005.1"/>
</dbReference>
<keyword evidence="1" id="KW-0812">Transmembrane</keyword>
<dbReference type="Proteomes" id="UP000280696">
    <property type="component" value="Unassembled WGS sequence"/>
</dbReference>
<dbReference type="PANTHER" id="PTHR40078:SF1">
    <property type="entry name" value="INTEGRAL MEMBRANE PROTEIN"/>
    <property type="match status" value="1"/>
</dbReference>
<dbReference type="PANTHER" id="PTHR40078">
    <property type="entry name" value="INTEGRAL MEMBRANE PROTEIN-RELATED"/>
    <property type="match status" value="1"/>
</dbReference>
<evidence type="ECO:0000313" key="2">
    <source>
        <dbReference type="EMBL" id="RKI92436.1"/>
    </source>
</evidence>
<comment type="caution">
    <text evidence="2">The sequence shown here is derived from an EMBL/GenBank/DDBJ whole genome shotgun (WGS) entry which is preliminary data.</text>
</comment>
<protein>
    <recommendedName>
        <fullName evidence="4">YitT family protein</fullName>
    </recommendedName>
</protein>
<feature type="transmembrane region" description="Helical" evidence="1">
    <location>
        <begin position="53"/>
        <end position="75"/>
    </location>
</feature>
<dbReference type="Pfam" id="PF19700">
    <property type="entry name" value="DUF6198"/>
    <property type="match status" value="1"/>
</dbReference>
<keyword evidence="1" id="KW-1133">Transmembrane helix</keyword>
<reference evidence="2 3" key="1">
    <citation type="submission" date="2018-09" db="EMBL/GenBank/DDBJ databases">
        <title>Murine metabolic-syndrome-specific gut microbial biobank.</title>
        <authorList>
            <person name="Liu C."/>
        </authorList>
    </citation>
    <scope>NUCLEOTIDE SEQUENCE [LARGE SCALE GENOMIC DNA]</scope>
    <source>
        <strain evidence="2 3">0.1xD8-82</strain>
    </source>
</reference>
<keyword evidence="3" id="KW-1185">Reference proteome</keyword>
<feature type="transmembrane region" description="Helical" evidence="1">
    <location>
        <begin position="12"/>
        <end position="33"/>
    </location>
</feature>
<evidence type="ECO:0000313" key="3">
    <source>
        <dbReference type="Proteomes" id="UP000280696"/>
    </source>
</evidence>
<feature type="transmembrane region" description="Helical" evidence="1">
    <location>
        <begin position="116"/>
        <end position="135"/>
    </location>
</feature>
<gene>
    <name evidence="2" type="ORF">D7V94_07140</name>
</gene>
<feature type="transmembrane region" description="Helical" evidence="1">
    <location>
        <begin position="190"/>
        <end position="209"/>
    </location>
</feature>
<accession>A0A3A9AZ13</accession>
<evidence type="ECO:0008006" key="4">
    <source>
        <dbReference type="Google" id="ProtNLM"/>
    </source>
</evidence>
<name>A0A3A9AZ13_9FIRM</name>
<dbReference type="OrthoDB" id="9814474at2"/>
<proteinExistence type="predicted"/>
<keyword evidence="1" id="KW-0472">Membrane</keyword>
<dbReference type="EMBL" id="RAYQ01000005">
    <property type="protein sequence ID" value="RKI92436.1"/>
    <property type="molecule type" value="Genomic_DNA"/>
</dbReference>
<organism evidence="2 3">
    <name type="scientific">Parablautia intestinalis</name>
    <dbReference type="NCBI Taxonomy" id="2320100"/>
    <lineage>
        <taxon>Bacteria</taxon>
        <taxon>Bacillati</taxon>
        <taxon>Bacillota</taxon>
        <taxon>Clostridia</taxon>
        <taxon>Lachnospirales</taxon>
        <taxon>Lachnospiraceae</taxon>
        <taxon>Parablautia</taxon>
    </lineage>
</organism>
<dbReference type="InterPro" id="IPR038750">
    <property type="entry name" value="YczE/YyaS-like"/>
</dbReference>
<feature type="transmembrane region" description="Helical" evidence="1">
    <location>
        <begin position="80"/>
        <end position="104"/>
    </location>
</feature>
<feature type="transmembrane region" description="Helical" evidence="1">
    <location>
        <begin position="166"/>
        <end position="184"/>
    </location>
</feature>
<sequence length="216" mass="23911">MESQKEKKQKITFRRIAFLLLGNFFIGTCVASYRLGMFGVDAYSSMNLGISGFLGMSFGNWQLIMNVFILIVIFLNVPRFIGLGTIINMVFVGYIADFLCWLVLDVMKVNAGLSLRILFLCVGMVLCSLGCALYMEADLGLSPYDSVPFLIMKFTKDKVSFRAARVSADVTVMLTGVAFCLAAHNNVWEIVGIGTVINAFCNGPLIQFFRARLTGK</sequence>
<dbReference type="AlphaFoldDB" id="A0A3A9AZ13"/>